<accession>A0A5B8VUW1</accession>
<evidence type="ECO:0000313" key="3">
    <source>
        <dbReference type="Proteomes" id="UP000321362"/>
    </source>
</evidence>
<feature type="transmembrane region" description="Helical" evidence="1">
    <location>
        <begin position="12"/>
        <end position="40"/>
    </location>
</feature>
<proteinExistence type="predicted"/>
<reference evidence="2 3" key="1">
    <citation type="journal article" date="2013" name="J. Microbiol.">
        <title>Mucilaginibacter ginsenosidivorax sp. nov., with ginsenoside converting activity isolated from sediment.</title>
        <authorList>
            <person name="Kim J.K."/>
            <person name="Choi T.E."/>
            <person name="Liu Q.M."/>
            <person name="Park H.Y."/>
            <person name="Yi T.H."/>
            <person name="Yoon M.H."/>
            <person name="Kim S.C."/>
            <person name="Im W.T."/>
        </authorList>
    </citation>
    <scope>NUCLEOTIDE SEQUENCE [LARGE SCALE GENOMIC DNA]</scope>
    <source>
        <strain evidence="2 3">KHI28</strain>
    </source>
</reference>
<feature type="transmembrane region" description="Helical" evidence="1">
    <location>
        <begin position="71"/>
        <end position="89"/>
    </location>
</feature>
<protein>
    <submittedName>
        <fullName evidence="2">Uncharacterized protein</fullName>
    </submittedName>
</protein>
<dbReference type="EMBL" id="CP042437">
    <property type="protein sequence ID" value="QEC75280.1"/>
    <property type="molecule type" value="Genomic_DNA"/>
</dbReference>
<feature type="transmembrane region" description="Helical" evidence="1">
    <location>
        <begin position="101"/>
        <end position="122"/>
    </location>
</feature>
<organism evidence="2 3">
    <name type="scientific">Mucilaginibacter ginsenosidivorax</name>
    <dbReference type="NCBI Taxonomy" id="862126"/>
    <lineage>
        <taxon>Bacteria</taxon>
        <taxon>Pseudomonadati</taxon>
        <taxon>Bacteroidota</taxon>
        <taxon>Sphingobacteriia</taxon>
        <taxon>Sphingobacteriales</taxon>
        <taxon>Sphingobacteriaceae</taxon>
        <taxon>Mucilaginibacter</taxon>
    </lineage>
</organism>
<keyword evidence="3" id="KW-1185">Reference proteome</keyword>
<evidence type="ECO:0000256" key="1">
    <source>
        <dbReference type="SAM" id="Phobius"/>
    </source>
</evidence>
<sequence length="124" mass="14849">MPISIFRKIKFDALVIITSLLISGTYILDRVVLFFLRIYLRNHYDSHFLTKNKEQADIKGIAYWSLFIESYYLIVFHLLVLTAVLLVFFHKQLRLYKRELLWAYLIIVVCDIGYFVVARLFVKH</sequence>
<dbReference type="KEGG" id="mgk:FSB76_04750"/>
<keyword evidence="1" id="KW-1133">Transmembrane helix</keyword>
<keyword evidence="1" id="KW-0472">Membrane</keyword>
<dbReference type="RefSeq" id="WP_147052434.1">
    <property type="nucleotide sequence ID" value="NZ_CP042437.1"/>
</dbReference>
<dbReference type="OrthoDB" id="9845390at2"/>
<evidence type="ECO:0000313" key="2">
    <source>
        <dbReference type="EMBL" id="QEC75280.1"/>
    </source>
</evidence>
<dbReference type="AlphaFoldDB" id="A0A5B8VUW1"/>
<dbReference type="Proteomes" id="UP000321362">
    <property type="component" value="Chromosome"/>
</dbReference>
<gene>
    <name evidence="2" type="ORF">FSB76_04750</name>
</gene>
<name>A0A5B8VUW1_9SPHI</name>
<keyword evidence="1" id="KW-0812">Transmembrane</keyword>